<dbReference type="AlphaFoldDB" id="A0A1E5VLN7"/>
<dbReference type="Proteomes" id="UP000095767">
    <property type="component" value="Unassembled WGS sequence"/>
</dbReference>
<organism evidence="2 3">
    <name type="scientific">Dichanthelium oligosanthes</name>
    <dbReference type="NCBI Taxonomy" id="888268"/>
    <lineage>
        <taxon>Eukaryota</taxon>
        <taxon>Viridiplantae</taxon>
        <taxon>Streptophyta</taxon>
        <taxon>Embryophyta</taxon>
        <taxon>Tracheophyta</taxon>
        <taxon>Spermatophyta</taxon>
        <taxon>Magnoliopsida</taxon>
        <taxon>Liliopsida</taxon>
        <taxon>Poales</taxon>
        <taxon>Poaceae</taxon>
        <taxon>PACMAD clade</taxon>
        <taxon>Panicoideae</taxon>
        <taxon>Panicodae</taxon>
        <taxon>Paniceae</taxon>
        <taxon>Dichantheliinae</taxon>
        <taxon>Dichanthelium</taxon>
    </lineage>
</organism>
<proteinExistence type="predicted"/>
<evidence type="ECO:0000313" key="3">
    <source>
        <dbReference type="Proteomes" id="UP000095767"/>
    </source>
</evidence>
<name>A0A1E5VLN7_9POAL</name>
<feature type="region of interest" description="Disordered" evidence="1">
    <location>
        <begin position="201"/>
        <end position="232"/>
    </location>
</feature>
<evidence type="ECO:0000313" key="2">
    <source>
        <dbReference type="EMBL" id="OEL25987.1"/>
    </source>
</evidence>
<protein>
    <submittedName>
        <fullName evidence="2">Uncharacterized protein</fullName>
    </submittedName>
</protein>
<dbReference type="OrthoDB" id="691717at2759"/>
<keyword evidence="3" id="KW-1185">Reference proteome</keyword>
<comment type="caution">
    <text evidence="2">The sequence shown here is derived from an EMBL/GenBank/DDBJ whole genome shotgun (WGS) entry which is preliminary data.</text>
</comment>
<gene>
    <name evidence="2" type="ORF">BAE44_0012993</name>
</gene>
<accession>A0A1E5VLN7</accession>
<evidence type="ECO:0000256" key="1">
    <source>
        <dbReference type="SAM" id="MobiDB-lite"/>
    </source>
</evidence>
<dbReference type="EMBL" id="LWDX02035774">
    <property type="protein sequence ID" value="OEL25987.1"/>
    <property type="molecule type" value="Genomic_DNA"/>
</dbReference>
<reference evidence="2 3" key="1">
    <citation type="submission" date="2016-09" db="EMBL/GenBank/DDBJ databases">
        <title>The draft genome of Dichanthelium oligosanthes: A C3 panicoid grass species.</title>
        <authorList>
            <person name="Studer A.J."/>
            <person name="Schnable J.C."/>
            <person name="Brutnell T.P."/>
        </authorList>
    </citation>
    <scope>NUCLEOTIDE SEQUENCE [LARGE SCALE GENOMIC DNA]</scope>
    <source>
        <strain evidence="3">cv. Kellogg 1175</strain>
        <tissue evidence="2">Leaf</tissue>
    </source>
</reference>
<sequence>MMRITTPQPQQQPGRNKAVAVVCLQAQHVAGLPAAAEGRQVLLRLVQQPHQPAAAAAAMCRAGMAAFHDQVLLLHCAPVSSMDAVVVAVAVTVDGSRQHDTTAVEVNLAEQLRRPSPSVLSLVLSGAAATTTSGAVLSLTLHHRQLIARPEPHRRYCACMAADMLLSCLRVPLPPRPPPAAAEDENGLDYGDDSSGFITIEKGAISRRRPPSDNLPTTTDDDEAEADGGMKKPSVMSWRWSSLNSSKVEEEFLAMLDDGGDDLLNLDALVEDAGAELAARRR</sequence>